<dbReference type="InterPro" id="IPR013249">
    <property type="entry name" value="RNA_pol_sigma70_r4_t2"/>
</dbReference>
<evidence type="ECO:0000256" key="5">
    <source>
        <dbReference type="ARBA" id="ARBA00023163"/>
    </source>
</evidence>
<dbReference type="Gene3D" id="1.10.1740.10">
    <property type="match status" value="1"/>
</dbReference>
<dbReference type="InterPro" id="IPR007627">
    <property type="entry name" value="RNA_pol_sigma70_r2"/>
</dbReference>
<comment type="subunit">
    <text evidence="2">Interacts transiently with the RNA polymerase catalytic core formed by RpoA, RpoB, RpoC and RpoZ (2 alpha, 1 beta, 1 beta' and 1 omega subunit) to form the RNA polymerase holoenzyme that can initiate transcription.</text>
</comment>
<name>A0A7Z0WLJ5_9PSEU</name>
<dbReference type="GO" id="GO:0016987">
    <property type="term" value="F:sigma factor activity"/>
    <property type="evidence" value="ECO:0007669"/>
    <property type="project" value="UniProtKB-KW"/>
</dbReference>
<dbReference type="InterPro" id="IPR052704">
    <property type="entry name" value="ECF_Sigma-70_Domain"/>
</dbReference>
<dbReference type="SUPFAM" id="SSF88659">
    <property type="entry name" value="Sigma3 and sigma4 domains of RNA polymerase sigma factors"/>
    <property type="match status" value="1"/>
</dbReference>
<evidence type="ECO:0000313" key="8">
    <source>
        <dbReference type="EMBL" id="OLF10227.1"/>
    </source>
</evidence>
<comment type="similarity">
    <text evidence="1">Belongs to the sigma-70 factor family. ECF subfamily.</text>
</comment>
<accession>A0A7Z0WLJ5</accession>
<dbReference type="GO" id="GO:0006352">
    <property type="term" value="P:DNA-templated transcription initiation"/>
    <property type="evidence" value="ECO:0007669"/>
    <property type="project" value="InterPro"/>
</dbReference>
<dbReference type="SUPFAM" id="SSF54427">
    <property type="entry name" value="NTF2-like"/>
    <property type="match status" value="1"/>
</dbReference>
<dbReference type="NCBIfam" id="TIGR02937">
    <property type="entry name" value="sigma70-ECF"/>
    <property type="match status" value="1"/>
</dbReference>
<dbReference type="Gene3D" id="1.10.10.10">
    <property type="entry name" value="Winged helix-like DNA-binding domain superfamily/Winged helix DNA-binding domain"/>
    <property type="match status" value="1"/>
</dbReference>
<dbReference type="GO" id="GO:0003677">
    <property type="term" value="F:DNA binding"/>
    <property type="evidence" value="ECO:0007669"/>
    <property type="project" value="InterPro"/>
</dbReference>
<keyword evidence="4" id="KW-0731">Sigma factor</keyword>
<evidence type="ECO:0000259" key="7">
    <source>
        <dbReference type="Pfam" id="PF08281"/>
    </source>
</evidence>
<dbReference type="Proteomes" id="UP000185696">
    <property type="component" value="Unassembled WGS sequence"/>
</dbReference>
<dbReference type="Gene3D" id="3.10.450.50">
    <property type="match status" value="1"/>
</dbReference>
<evidence type="ECO:0000259" key="6">
    <source>
        <dbReference type="Pfam" id="PF04542"/>
    </source>
</evidence>
<dbReference type="Pfam" id="PF08281">
    <property type="entry name" value="Sigma70_r4_2"/>
    <property type="match status" value="1"/>
</dbReference>
<evidence type="ECO:0000256" key="1">
    <source>
        <dbReference type="ARBA" id="ARBA00010641"/>
    </source>
</evidence>
<dbReference type="InterPro" id="IPR013324">
    <property type="entry name" value="RNA_pol_sigma_r3/r4-like"/>
</dbReference>
<sequence length="286" mass="30597">MDEHEWMTARFEEHRPRLRAVALRVLGSPVEADDAVQEAWLRLHRTDTAEVDNLGGWLTTVVARVALNMVRARREQPWEDIEAGAETGAGAPDPEGQAVLAESVGLALQVVLDTLGPAERLAFVLHDLFGVPFEEIAPIVDRTPAAARKLASRARRRVRGATSSGDQDLARRREVVAAFLTAARGGDLDTLLALLAPDAVLRTDAAATRFGATAASGAREVAAGFLGRAQGARLALVDGLPGLMWTRGGTTRVVFGFTVADGRITAIDMLADPDHLARIALQPLAR</sequence>
<dbReference type="InterPro" id="IPR032710">
    <property type="entry name" value="NTF2-like_dom_sf"/>
</dbReference>
<reference evidence="8 9" key="1">
    <citation type="submission" date="2016-12" db="EMBL/GenBank/DDBJ databases">
        <title>The draft genome sequence of Actinophytocola xinjiangensis.</title>
        <authorList>
            <person name="Wang W."/>
            <person name="Yuan L."/>
        </authorList>
    </citation>
    <scope>NUCLEOTIDE SEQUENCE [LARGE SCALE GENOMIC DNA]</scope>
    <source>
        <strain evidence="8 9">CGMCC 4.4663</strain>
    </source>
</reference>
<dbReference type="EMBL" id="MSIF01000007">
    <property type="protein sequence ID" value="OLF10227.1"/>
    <property type="molecule type" value="Genomic_DNA"/>
</dbReference>
<evidence type="ECO:0000313" key="9">
    <source>
        <dbReference type="Proteomes" id="UP000185696"/>
    </source>
</evidence>
<keyword evidence="9" id="KW-1185">Reference proteome</keyword>
<gene>
    <name evidence="8" type="ORF">BLA60_17480</name>
</gene>
<proteinExistence type="inferred from homology"/>
<dbReference type="PANTHER" id="PTHR30173">
    <property type="entry name" value="SIGMA 19 FACTOR"/>
    <property type="match status" value="1"/>
</dbReference>
<dbReference type="PANTHER" id="PTHR30173:SF43">
    <property type="entry name" value="ECF RNA POLYMERASE SIGMA FACTOR SIGI-RELATED"/>
    <property type="match status" value="1"/>
</dbReference>
<dbReference type="AlphaFoldDB" id="A0A7Z0WLJ5"/>
<keyword evidence="3" id="KW-0805">Transcription regulation</keyword>
<evidence type="ECO:0000256" key="4">
    <source>
        <dbReference type="ARBA" id="ARBA00023082"/>
    </source>
</evidence>
<evidence type="ECO:0000256" key="2">
    <source>
        <dbReference type="ARBA" id="ARBA00011344"/>
    </source>
</evidence>
<protein>
    <submittedName>
        <fullName evidence="8">RNA polymerase subunit sigma-70</fullName>
    </submittedName>
</protein>
<dbReference type="SUPFAM" id="SSF88946">
    <property type="entry name" value="Sigma2 domain of RNA polymerase sigma factors"/>
    <property type="match status" value="1"/>
</dbReference>
<feature type="domain" description="RNA polymerase sigma factor 70 region 4 type 2" evidence="7">
    <location>
        <begin position="107"/>
        <end position="157"/>
    </location>
</feature>
<dbReference type="RefSeq" id="WP_075133948.1">
    <property type="nucleotide sequence ID" value="NZ_MSIF01000007.1"/>
</dbReference>
<dbReference type="OrthoDB" id="3211555at2"/>
<comment type="caution">
    <text evidence="8">The sequence shown here is derived from an EMBL/GenBank/DDBJ whole genome shotgun (WGS) entry which is preliminary data.</text>
</comment>
<keyword evidence="5" id="KW-0804">Transcription</keyword>
<evidence type="ECO:0000256" key="3">
    <source>
        <dbReference type="ARBA" id="ARBA00023015"/>
    </source>
</evidence>
<organism evidence="8 9">
    <name type="scientific">Actinophytocola xinjiangensis</name>
    <dbReference type="NCBI Taxonomy" id="485602"/>
    <lineage>
        <taxon>Bacteria</taxon>
        <taxon>Bacillati</taxon>
        <taxon>Actinomycetota</taxon>
        <taxon>Actinomycetes</taxon>
        <taxon>Pseudonocardiales</taxon>
        <taxon>Pseudonocardiaceae</taxon>
    </lineage>
</organism>
<dbReference type="InterPro" id="IPR014284">
    <property type="entry name" value="RNA_pol_sigma-70_dom"/>
</dbReference>
<feature type="domain" description="RNA polymerase sigma-70 region 2" evidence="6">
    <location>
        <begin position="11"/>
        <end position="74"/>
    </location>
</feature>
<dbReference type="InterPro" id="IPR013325">
    <property type="entry name" value="RNA_pol_sigma_r2"/>
</dbReference>
<dbReference type="Pfam" id="PF04542">
    <property type="entry name" value="Sigma70_r2"/>
    <property type="match status" value="1"/>
</dbReference>
<dbReference type="InterPro" id="IPR036388">
    <property type="entry name" value="WH-like_DNA-bd_sf"/>
</dbReference>